<feature type="transmembrane region" description="Helical" evidence="7">
    <location>
        <begin position="42"/>
        <end position="61"/>
    </location>
</feature>
<feature type="transmembrane region" description="Helical" evidence="7">
    <location>
        <begin position="12"/>
        <end position="36"/>
    </location>
</feature>
<feature type="domain" description="ABC transporter" evidence="8">
    <location>
        <begin position="326"/>
        <end position="539"/>
    </location>
</feature>
<dbReference type="Gene3D" id="1.20.1560.10">
    <property type="entry name" value="ABC transporter type 1, transmembrane domain"/>
    <property type="match status" value="1"/>
</dbReference>
<evidence type="ECO:0000256" key="6">
    <source>
        <dbReference type="ARBA" id="ARBA00023136"/>
    </source>
</evidence>
<dbReference type="Pfam" id="PF00664">
    <property type="entry name" value="ABC_membrane"/>
    <property type="match status" value="1"/>
</dbReference>
<dbReference type="InterPro" id="IPR003439">
    <property type="entry name" value="ABC_transporter-like_ATP-bd"/>
</dbReference>
<dbReference type="InterPro" id="IPR003593">
    <property type="entry name" value="AAA+_ATPase"/>
</dbReference>
<name>A0ABQ2CZC6_9DEIO</name>
<dbReference type="Gene3D" id="3.40.50.300">
    <property type="entry name" value="P-loop containing nucleotide triphosphate hydrolases"/>
    <property type="match status" value="1"/>
</dbReference>
<dbReference type="PROSITE" id="PS50929">
    <property type="entry name" value="ABC_TM1F"/>
    <property type="match status" value="1"/>
</dbReference>
<feature type="transmembrane region" description="Helical" evidence="7">
    <location>
        <begin position="232"/>
        <end position="257"/>
    </location>
</feature>
<dbReference type="NCBIfam" id="TIGR02857">
    <property type="entry name" value="CydD"/>
    <property type="match status" value="1"/>
</dbReference>
<dbReference type="InterPro" id="IPR011527">
    <property type="entry name" value="ABC1_TM_dom"/>
</dbReference>
<proteinExistence type="predicted"/>
<comment type="caution">
    <text evidence="10">The sequence shown here is derived from an EMBL/GenBank/DDBJ whole genome shotgun (WGS) entry which is preliminary data.</text>
</comment>
<dbReference type="PANTHER" id="PTHR24221">
    <property type="entry name" value="ATP-BINDING CASSETTE SUB-FAMILY B"/>
    <property type="match status" value="1"/>
</dbReference>
<dbReference type="PROSITE" id="PS00211">
    <property type="entry name" value="ABC_TRANSPORTER_1"/>
    <property type="match status" value="1"/>
</dbReference>
<dbReference type="InterPro" id="IPR027417">
    <property type="entry name" value="P-loop_NTPase"/>
</dbReference>
<evidence type="ECO:0000256" key="3">
    <source>
        <dbReference type="ARBA" id="ARBA00022741"/>
    </source>
</evidence>
<evidence type="ECO:0000259" key="8">
    <source>
        <dbReference type="PROSITE" id="PS50893"/>
    </source>
</evidence>
<dbReference type="SMART" id="SM00382">
    <property type="entry name" value="AAA"/>
    <property type="match status" value="1"/>
</dbReference>
<evidence type="ECO:0008006" key="12">
    <source>
        <dbReference type="Google" id="ProtNLM"/>
    </source>
</evidence>
<evidence type="ECO:0000259" key="9">
    <source>
        <dbReference type="PROSITE" id="PS50929"/>
    </source>
</evidence>
<keyword evidence="6 7" id="KW-0472">Membrane</keyword>
<dbReference type="SUPFAM" id="SSF52540">
    <property type="entry name" value="P-loop containing nucleoside triphosphate hydrolases"/>
    <property type="match status" value="1"/>
</dbReference>
<dbReference type="Pfam" id="PF00005">
    <property type="entry name" value="ABC_tran"/>
    <property type="match status" value="1"/>
</dbReference>
<evidence type="ECO:0000256" key="5">
    <source>
        <dbReference type="ARBA" id="ARBA00022989"/>
    </source>
</evidence>
<dbReference type="RefSeq" id="WP_189001681.1">
    <property type="nucleotide sequence ID" value="NZ_BMOD01000003.1"/>
</dbReference>
<evidence type="ECO:0000256" key="4">
    <source>
        <dbReference type="ARBA" id="ARBA00022840"/>
    </source>
</evidence>
<dbReference type="CDD" id="cd18584">
    <property type="entry name" value="ABC_6TM_AarD_CydD"/>
    <property type="match status" value="1"/>
</dbReference>
<evidence type="ECO:0000256" key="2">
    <source>
        <dbReference type="ARBA" id="ARBA00022692"/>
    </source>
</evidence>
<feature type="transmembrane region" description="Helical" evidence="7">
    <location>
        <begin position="127"/>
        <end position="147"/>
    </location>
</feature>
<keyword evidence="3" id="KW-0547">Nucleotide-binding</keyword>
<keyword evidence="2 7" id="KW-0812">Transmembrane</keyword>
<dbReference type="InterPro" id="IPR039421">
    <property type="entry name" value="Type_1_exporter"/>
</dbReference>
<accession>A0ABQ2CZC6</accession>
<evidence type="ECO:0000313" key="10">
    <source>
        <dbReference type="EMBL" id="GGJ28788.1"/>
    </source>
</evidence>
<reference evidence="11" key="1">
    <citation type="journal article" date="2019" name="Int. J. Syst. Evol. Microbiol.">
        <title>The Global Catalogue of Microorganisms (GCM) 10K type strain sequencing project: providing services to taxonomists for standard genome sequencing and annotation.</title>
        <authorList>
            <consortium name="The Broad Institute Genomics Platform"/>
            <consortium name="The Broad Institute Genome Sequencing Center for Infectious Disease"/>
            <person name="Wu L."/>
            <person name="Ma J."/>
        </authorList>
    </citation>
    <scope>NUCLEOTIDE SEQUENCE [LARGE SCALE GENOMIC DNA]</scope>
    <source>
        <strain evidence="11">JCM 14370</strain>
    </source>
</reference>
<feature type="transmembrane region" description="Helical" evidence="7">
    <location>
        <begin position="263"/>
        <end position="281"/>
    </location>
</feature>
<dbReference type="InterPro" id="IPR017871">
    <property type="entry name" value="ABC_transporter-like_CS"/>
</dbReference>
<feature type="transmembrane region" description="Helical" evidence="7">
    <location>
        <begin position="153"/>
        <end position="173"/>
    </location>
</feature>
<dbReference type="CDD" id="cd03228">
    <property type="entry name" value="ABCC_MRP_Like"/>
    <property type="match status" value="1"/>
</dbReference>
<feature type="domain" description="ABC transmembrane type-1" evidence="9">
    <location>
        <begin position="15"/>
        <end position="288"/>
    </location>
</feature>
<keyword evidence="5 7" id="KW-1133">Transmembrane helix</keyword>
<dbReference type="EMBL" id="BMOD01000003">
    <property type="protein sequence ID" value="GGJ28788.1"/>
    <property type="molecule type" value="Genomic_DNA"/>
</dbReference>
<dbReference type="PANTHER" id="PTHR24221:SF590">
    <property type="entry name" value="COMPONENT LINKED WITH THE ASSEMBLY OF CYTOCHROME' TRANSPORT TRANSMEMBRANE ATP-BINDING PROTEIN ABC TRANSPORTER CYDD-RELATED"/>
    <property type="match status" value="1"/>
</dbReference>
<comment type="subcellular location">
    <subcellularLocation>
        <location evidence="1">Cell membrane</location>
        <topology evidence="1">Multi-pass membrane protein</topology>
    </subcellularLocation>
</comment>
<evidence type="ECO:0000256" key="1">
    <source>
        <dbReference type="ARBA" id="ARBA00004651"/>
    </source>
</evidence>
<evidence type="ECO:0000256" key="7">
    <source>
        <dbReference type="SAM" id="Phobius"/>
    </source>
</evidence>
<protein>
    <recommendedName>
        <fullName evidence="12">Thiol reductant ABC exporter subunit CydD</fullName>
    </recommendedName>
</protein>
<keyword evidence="11" id="KW-1185">Reference proteome</keyword>
<keyword evidence="4" id="KW-0067">ATP-binding</keyword>
<gene>
    <name evidence="10" type="ORF">GCM10008938_13600</name>
</gene>
<dbReference type="InterPro" id="IPR036640">
    <property type="entry name" value="ABC1_TM_sf"/>
</dbReference>
<dbReference type="Proteomes" id="UP000632222">
    <property type="component" value="Unassembled WGS sequence"/>
</dbReference>
<organism evidence="10 11">
    <name type="scientific">Deinococcus roseus</name>
    <dbReference type="NCBI Taxonomy" id="392414"/>
    <lineage>
        <taxon>Bacteria</taxon>
        <taxon>Thermotogati</taxon>
        <taxon>Deinococcota</taxon>
        <taxon>Deinococci</taxon>
        <taxon>Deinococcales</taxon>
        <taxon>Deinococcaceae</taxon>
        <taxon>Deinococcus</taxon>
    </lineage>
</organism>
<dbReference type="PROSITE" id="PS50893">
    <property type="entry name" value="ABC_TRANSPORTER_2"/>
    <property type="match status" value="1"/>
</dbReference>
<sequence>MQPLLARPGTRQIAFTSALFAVLMGGLTVGLWFLAATVLSRALTQLPVQGSLLLGLSLSWIGRGTLQALRDHLVFVQAQHIKTTWRQELLQNQLNQNANLQEQQVLGKTLSVLDDGLEQVSKFHGRFLPVVASSPVMSGLVLMVLFTQDWVSGLLLMVTGPVLIVFMVLIGYATQVVQEKQFQSLTLLSSAFVRTLRTAPILRAFERQQKTLTALQETNRILSVRTLQVLKVAFLSGFVLELGATLGTAMVAVAVGIRLSENSMDYFTALFVLLLTPEYFLGLRQLGTEHHAFMEAKAVLPEVLALTPEPTKKPTHTATLHTPPEIRLEGVSLQRGNQQILKGLTLVVPAGGLLNICGPSGSGKSTVLSALLGLREVQDGQVLLSGHAAQHISEAEMKTKVAYVSQHPVFLAATVRDNLLAANPQASETQLRQSLQKTLLWEALQTRGGLDLQLSEGALNLSAGERARFALSRAFLKEATLLVLDEPTAHLDHATEQALLPVLHHLRAGKTTVLVTHRRTLHFPGAQVLSLGTKEAEHA</sequence>
<dbReference type="InterPro" id="IPR014216">
    <property type="entry name" value="ABC_transptr_CydD"/>
</dbReference>
<dbReference type="SUPFAM" id="SSF90123">
    <property type="entry name" value="ABC transporter transmembrane region"/>
    <property type="match status" value="1"/>
</dbReference>
<evidence type="ECO:0000313" key="11">
    <source>
        <dbReference type="Proteomes" id="UP000632222"/>
    </source>
</evidence>